<proteinExistence type="predicted"/>
<keyword evidence="1" id="KW-0812">Transmembrane</keyword>
<keyword evidence="1" id="KW-1133">Transmembrane helix</keyword>
<feature type="transmembrane region" description="Helical" evidence="1">
    <location>
        <begin position="54"/>
        <end position="72"/>
    </location>
</feature>
<accession>A0A951Q5P8</accession>
<evidence type="ECO:0000313" key="2">
    <source>
        <dbReference type="EMBL" id="MBW4566018.1"/>
    </source>
</evidence>
<feature type="transmembrane region" description="Helical" evidence="1">
    <location>
        <begin position="190"/>
        <end position="214"/>
    </location>
</feature>
<dbReference type="Proteomes" id="UP000715781">
    <property type="component" value="Unassembled WGS sequence"/>
</dbReference>
<dbReference type="EMBL" id="JAHHHN010000056">
    <property type="protein sequence ID" value="MBW4566018.1"/>
    <property type="molecule type" value="Genomic_DNA"/>
</dbReference>
<protein>
    <submittedName>
        <fullName evidence="2">Uncharacterized protein</fullName>
    </submittedName>
</protein>
<reference evidence="2" key="1">
    <citation type="submission" date="2021-05" db="EMBL/GenBank/DDBJ databases">
        <authorList>
            <person name="Pietrasiak N."/>
            <person name="Ward R."/>
            <person name="Stajich J.E."/>
            <person name="Kurbessoian T."/>
        </authorList>
    </citation>
    <scope>NUCLEOTIDE SEQUENCE</scope>
    <source>
        <strain evidence="2">JT2-VF2</strain>
    </source>
</reference>
<sequence>MPKQQSGNKNNKPNTWLRLLYWGLVCAGLWFAYLNIQPYERVVGLLSGKTLNGAFVYLISIIPVINGIAAIIGKGVTWILGTILWGVIQIIEVLPLVLYNNESFVQTVISSADSRSKYQLKDTDDPTLLMLKKVYNGLPTSVISNLEMLKVFTYTIDFLICITVYSPVLTGKFSDFFFILATGQWGKLDYTNLALALITLFAIEVIISLIIWVGKLSYAIQESKQAGERGAGGKGEN</sequence>
<name>A0A951Q5P8_9NOST</name>
<feature type="transmembrane region" description="Helical" evidence="1">
    <location>
        <begin position="151"/>
        <end position="170"/>
    </location>
</feature>
<comment type="caution">
    <text evidence="2">The sequence shown here is derived from an EMBL/GenBank/DDBJ whole genome shotgun (WGS) entry which is preliminary data.</text>
</comment>
<evidence type="ECO:0000313" key="3">
    <source>
        <dbReference type="Proteomes" id="UP000715781"/>
    </source>
</evidence>
<organism evidence="2 3">
    <name type="scientific">Mojavia pulchra JT2-VF2</name>
    <dbReference type="NCBI Taxonomy" id="287848"/>
    <lineage>
        <taxon>Bacteria</taxon>
        <taxon>Bacillati</taxon>
        <taxon>Cyanobacteriota</taxon>
        <taxon>Cyanophyceae</taxon>
        <taxon>Nostocales</taxon>
        <taxon>Nostocaceae</taxon>
    </lineage>
</organism>
<keyword evidence="1" id="KW-0472">Membrane</keyword>
<dbReference type="AlphaFoldDB" id="A0A951Q5P8"/>
<feature type="transmembrane region" description="Helical" evidence="1">
    <location>
        <begin position="15"/>
        <end position="34"/>
    </location>
</feature>
<feature type="transmembrane region" description="Helical" evidence="1">
    <location>
        <begin position="78"/>
        <end position="99"/>
    </location>
</feature>
<reference evidence="2" key="2">
    <citation type="journal article" date="2022" name="Microbiol. Resour. Announc.">
        <title>Metagenome Sequencing to Explore Phylogenomics of Terrestrial Cyanobacteria.</title>
        <authorList>
            <person name="Ward R.D."/>
            <person name="Stajich J.E."/>
            <person name="Johansen J.R."/>
            <person name="Huntemann M."/>
            <person name="Clum A."/>
            <person name="Foster B."/>
            <person name="Foster B."/>
            <person name="Roux S."/>
            <person name="Palaniappan K."/>
            <person name="Varghese N."/>
            <person name="Mukherjee S."/>
            <person name="Reddy T.B.K."/>
            <person name="Daum C."/>
            <person name="Copeland A."/>
            <person name="Chen I.A."/>
            <person name="Ivanova N.N."/>
            <person name="Kyrpides N.C."/>
            <person name="Shapiro N."/>
            <person name="Eloe-Fadrosh E.A."/>
            <person name="Pietrasiak N."/>
        </authorList>
    </citation>
    <scope>NUCLEOTIDE SEQUENCE</scope>
    <source>
        <strain evidence="2">JT2-VF2</strain>
    </source>
</reference>
<evidence type="ECO:0000256" key="1">
    <source>
        <dbReference type="SAM" id="Phobius"/>
    </source>
</evidence>
<gene>
    <name evidence="2" type="ORF">KME32_34065</name>
</gene>